<dbReference type="PANTHER" id="PTHR42648">
    <property type="entry name" value="TRANSPOSASE, PUTATIVE-RELATED"/>
    <property type="match status" value="1"/>
</dbReference>
<dbReference type="Pfam" id="PF13976">
    <property type="entry name" value="gag_pre-integrs"/>
    <property type="match status" value="1"/>
</dbReference>
<name>A0A699K6F1_TANCI</name>
<organism evidence="3">
    <name type="scientific">Tanacetum cinerariifolium</name>
    <name type="common">Dalmatian daisy</name>
    <name type="synonym">Chrysanthemum cinerariifolium</name>
    <dbReference type="NCBI Taxonomy" id="118510"/>
    <lineage>
        <taxon>Eukaryota</taxon>
        <taxon>Viridiplantae</taxon>
        <taxon>Streptophyta</taxon>
        <taxon>Embryophyta</taxon>
        <taxon>Tracheophyta</taxon>
        <taxon>Spermatophyta</taxon>
        <taxon>Magnoliopsida</taxon>
        <taxon>eudicotyledons</taxon>
        <taxon>Gunneridae</taxon>
        <taxon>Pentapetalae</taxon>
        <taxon>asterids</taxon>
        <taxon>campanulids</taxon>
        <taxon>Asterales</taxon>
        <taxon>Asteraceae</taxon>
        <taxon>Asteroideae</taxon>
        <taxon>Anthemideae</taxon>
        <taxon>Anthemidinae</taxon>
        <taxon>Tanacetum</taxon>
    </lineage>
</organism>
<evidence type="ECO:0000259" key="1">
    <source>
        <dbReference type="Pfam" id="PF13976"/>
    </source>
</evidence>
<feature type="non-terminal residue" evidence="3">
    <location>
        <position position="279"/>
    </location>
</feature>
<reference evidence="3" key="1">
    <citation type="journal article" date="2019" name="Sci. Rep.">
        <title>Draft genome of Tanacetum cinerariifolium, the natural source of mosquito coil.</title>
        <authorList>
            <person name="Yamashiro T."/>
            <person name="Shiraishi A."/>
            <person name="Satake H."/>
            <person name="Nakayama K."/>
        </authorList>
    </citation>
    <scope>NUCLEOTIDE SEQUENCE</scope>
</reference>
<feature type="domain" description="GAG-pre-integrase" evidence="1">
    <location>
        <begin position="117"/>
        <end position="172"/>
    </location>
</feature>
<evidence type="ECO:0000259" key="2">
    <source>
        <dbReference type="Pfam" id="PF25597"/>
    </source>
</evidence>
<dbReference type="PANTHER" id="PTHR42648:SF21">
    <property type="entry name" value="CYSTEINE-RICH RLK (RECEPTOR-LIKE PROTEIN KINASE) 8"/>
    <property type="match status" value="1"/>
</dbReference>
<dbReference type="InterPro" id="IPR039537">
    <property type="entry name" value="Retrotran_Ty1/copia-like"/>
</dbReference>
<comment type="caution">
    <text evidence="3">The sequence shown here is derived from an EMBL/GenBank/DDBJ whole genome shotgun (WGS) entry which is preliminary data.</text>
</comment>
<dbReference type="EMBL" id="BKCJ010476643">
    <property type="protein sequence ID" value="GFA72793.1"/>
    <property type="molecule type" value="Genomic_DNA"/>
</dbReference>
<gene>
    <name evidence="3" type="ORF">Tci_644765</name>
</gene>
<protein>
    <submittedName>
        <fullName evidence="3">Putative ribonuclease H-like domain-containing protein</fullName>
    </submittedName>
</protein>
<dbReference type="Pfam" id="PF25597">
    <property type="entry name" value="SH3_retrovirus"/>
    <property type="match status" value="1"/>
</dbReference>
<dbReference type="InterPro" id="IPR057670">
    <property type="entry name" value="SH3_retrovirus"/>
</dbReference>
<evidence type="ECO:0000313" key="3">
    <source>
        <dbReference type="EMBL" id="GFA72793.1"/>
    </source>
</evidence>
<proteinExistence type="predicted"/>
<dbReference type="AlphaFoldDB" id="A0A699K6F1"/>
<dbReference type="InterPro" id="IPR025724">
    <property type="entry name" value="GAG-pre-integrase_dom"/>
</dbReference>
<sequence>MTGNKAHLTDYQEFKGGSVAFGGSNGRITSKEEIKAGMLDFEGVYYVEELKNYNLFYVSQMCNKNNKVLFTDTDCLVLSPDFKLPDENQVLLKIPRQHNKYSFNLKNIDPSGDLYYLFAKASIDKSNKWHRRLGHVNFKNLNKLVKGNLVRCLPSKIFENDNTCVACQKGKQHKASCKAKIVSSVNQPLQILHMDYLDLPLVLVTKPQNKTPYELLTGRQPIISYLRPFGCHVTILNTIDQLGKFDGKSDSGFLVGYSLNSKAFRVYNLETKRFEENLH</sequence>
<feature type="domain" description="Retroviral polymerase SH3-like" evidence="2">
    <location>
        <begin position="231"/>
        <end position="276"/>
    </location>
</feature>
<accession>A0A699K6F1</accession>